<dbReference type="AlphaFoldDB" id="A0A915JUE7"/>
<protein>
    <submittedName>
        <fullName evidence="2">Uncharacterized protein</fullName>
    </submittedName>
</protein>
<reference evidence="2" key="1">
    <citation type="submission" date="2022-11" db="UniProtKB">
        <authorList>
            <consortium name="WormBaseParasite"/>
        </authorList>
    </citation>
    <scope>IDENTIFICATION</scope>
</reference>
<evidence type="ECO:0000313" key="2">
    <source>
        <dbReference type="WBParaSite" id="nRc.2.0.1.t29886-RA"/>
    </source>
</evidence>
<name>A0A915JUE7_ROMCU</name>
<dbReference type="Proteomes" id="UP000887565">
    <property type="component" value="Unplaced"/>
</dbReference>
<sequence length="206" mass="21904">MMTINAKKPNILRAGIPPPGIAANTIAAMRPLHTVPRSNKRARCIQLAFTKGNISPVFVSSQFTDYISPVQCDAEIQKRLEALKNPSKLDFKAPLPTAHPMDMEQAASSSASLPTTTASLPPTVLTLTRSTIAITTASLPPMASTSVYSTATSTVKSVSTSRATIQPQLVITTHPALRAAPAAGAVLQFQLQLPSESTMLPNYVHF</sequence>
<keyword evidence="1" id="KW-1185">Reference proteome</keyword>
<evidence type="ECO:0000313" key="1">
    <source>
        <dbReference type="Proteomes" id="UP000887565"/>
    </source>
</evidence>
<dbReference type="WBParaSite" id="nRc.2.0.1.t29886-RA">
    <property type="protein sequence ID" value="nRc.2.0.1.t29886-RA"/>
    <property type="gene ID" value="nRc.2.0.1.g29886"/>
</dbReference>
<organism evidence="1 2">
    <name type="scientific">Romanomermis culicivorax</name>
    <name type="common">Nematode worm</name>
    <dbReference type="NCBI Taxonomy" id="13658"/>
    <lineage>
        <taxon>Eukaryota</taxon>
        <taxon>Metazoa</taxon>
        <taxon>Ecdysozoa</taxon>
        <taxon>Nematoda</taxon>
        <taxon>Enoplea</taxon>
        <taxon>Dorylaimia</taxon>
        <taxon>Mermithida</taxon>
        <taxon>Mermithoidea</taxon>
        <taxon>Mermithidae</taxon>
        <taxon>Romanomermis</taxon>
    </lineage>
</organism>
<accession>A0A915JUE7</accession>
<proteinExistence type="predicted"/>